<evidence type="ECO:0000313" key="2">
    <source>
        <dbReference type="Proteomes" id="UP000184196"/>
    </source>
</evidence>
<gene>
    <name evidence="1" type="ORF">SAMN02745218_02924</name>
</gene>
<sequence length="126" mass="15316">MVSYKNPEKQAAYLRKWRERRRNIRIKQGRKVARNIFFLYFCDNPCDHKNKILQILPLVFGRLLSPDEEGFLFDLFVSLPRRFLESLLIAWRESYRRDLTIQDFQDIFFAREEEPCPTCGRPFPIR</sequence>
<dbReference type="AlphaFoldDB" id="A0A1M5DUU4"/>
<accession>A0A1M5DUU4</accession>
<dbReference type="Proteomes" id="UP000184196">
    <property type="component" value="Unassembled WGS sequence"/>
</dbReference>
<evidence type="ECO:0000313" key="1">
    <source>
        <dbReference type="EMBL" id="SHF70705.1"/>
    </source>
</evidence>
<protein>
    <submittedName>
        <fullName evidence="1">Uncharacterized protein</fullName>
    </submittedName>
</protein>
<name>A0A1M5DUU4_9FIRM</name>
<organism evidence="1 2">
    <name type="scientific">Desulfofundulus australicus DSM 11792</name>
    <dbReference type="NCBI Taxonomy" id="1121425"/>
    <lineage>
        <taxon>Bacteria</taxon>
        <taxon>Bacillati</taxon>
        <taxon>Bacillota</taxon>
        <taxon>Clostridia</taxon>
        <taxon>Eubacteriales</taxon>
        <taxon>Peptococcaceae</taxon>
        <taxon>Desulfofundulus</taxon>
    </lineage>
</organism>
<proteinExistence type="predicted"/>
<reference evidence="2" key="1">
    <citation type="submission" date="2016-11" db="EMBL/GenBank/DDBJ databases">
        <authorList>
            <person name="Varghese N."/>
            <person name="Submissions S."/>
        </authorList>
    </citation>
    <scope>NUCLEOTIDE SEQUENCE [LARGE SCALE GENOMIC DNA]</scope>
    <source>
        <strain evidence="2">DSM 11792</strain>
    </source>
</reference>
<dbReference type="EMBL" id="FQUW01000056">
    <property type="protein sequence ID" value="SHF70705.1"/>
    <property type="molecule type" value="Genomic_DNA"/>
</dbReference>
<keyword evidence="2" id="KW-1185">Reference proteome</keyword>